<dbReference type="InterPro" id="IPR012340">
    <property type="entry name" value="NA-bd_OB-fold"/>
</dbReference>
<dbReference type="Pfam" id="PF03120">
    <property type="entry name" value="OB_DNA_ligase"/>
    <property type="match status" value="1"/>
</dbReference>
<dbReference type="SUPFAM" id="SSF47781">
    <property type="entry name" value="RuvA domain 2-like"/>
    <property type="match status" value="1"/>
</dbReference>
<dbReference type="InterPro" id="IPR036420">
    <property type="entry name" value="BRCT_dom_sf"/>
</dbReference>
<dbReference type="FunFam" id="1.10.150.20:FF:000007">
    <property type="entry name" value="DNA ligase"/>
    <property type="match status" value="1"/>
</dbReference>
<dbReference type="SUPFAM" id="SSF52113">
    <property type="entry name" value="BRCT domain"/>
    <property type="match status" value="1"/>
</dbReference>
<feature type="binding site" evidence="15">
    <location>
        <begin position="83"/>
        <end position="84"/>
    </location>
    <ligand>
        <name>NAD(+)</name>
        <dbReference type="ChEBI" id="CHEBI:57540"/>
    </ligand>
</feature>
<evidence type="ECO:0000256" key="9">
    <source>
        <dbReference type="ARBA" id="ARBA00022842"/>
    </source>
</evidence>
<dbReference type="InterPro" id="IPR001357">
    <property type="entry name" value="BRCT_dom"/>
</dbReference>
<feature type="binding site" evidence="15">
    <location>
        <position position="405"/>
    </location>
    <ligand>
        <name>Zn(2+)</name>
        <dbReference type="ChEBI" id="CHEBI:29105"/>
    </ligand>
</feature>
<dbReference type="Pfam" id="PF00533">
    <property type="entry name" value="BRCT"/>
    <property type="match status" value="1"/>
</dbReference>
<comment type="similarity">
    <text evidence="14 15">Belongs to the NAD-dependent DNA ligase family. LigA subfamily.</text>
</comment>
<feature type="active site" description="N6-AMP-lysine intermediate" evidence="15">
    <location>
        <position position="114"/>
    </location>
</feature>
<dbReference type="NCBIfam" id="TIGR00575">
    <property type="entry name" value="dnlj"/>
    <property type="match status" value="1"/>
</dbReference>
<dbReference type="Pfam" id="PF12826">
    <property type="entry name" value="HHH_2"/>
    <property type="match status" value="1"/>
</dbReference>
<protein>
    <recommendedName>
        <fullName evidence="3 15">DNA ligase</fullName>
        <ecNumber evidence="2 15">6.5.1.2</ecNumber>
    </recommendedName>
    <alternativeName>
        <fullName evidence="15">Polydeoxyribonucleotide synthase [NAD(+)]</fullName>
    </alternativeName>
</protein>
<dbReference type="Pfam" id="PF01653">
    <property type="entry name" value="DNA_ligase_aden"/>
    <property type="match status" value="1"/>
</dbReference>
<feature type="binding site" evidence="15">
    <location>
        <begin position="34"/>
        <end position="38"/>
    </location>
    <ligand>
        <name>NAD(+)</name>
        <dbReference type="ChEBI" id="CHEBI:57540"/>
    </ligand>
</feature>
<dbReference type="Pfam" id="PF03119">
    <property type="entry name" value="DNA_ligase_ZBD"/>
    <property type="match status" value="1"/>
</dbReference>
<dbReference type="Gene3D" id="1.10.150.20">
    <property type="entry name" value="5' to 3' exonuclease, C-terminal subdomain"/>
    <property type="match status" value="2"/>
</dbReference>
<comment type="catalytic activity">
    <reaction evidence="13 15">
        <text>NAD(+) + (deoxyribonucleotide)n-3'-hydroxyl + 5'-phospho-(deoxyribonucleotide)m = (deoxyribonucleotide)n+m + AMP + beta-nicotinamide D-nucleotide.</text>
        <dbReference type="EC" id="6.5.1.2"/>
    </reaction>
</comment>
<dbReference type="RefSeq" id="WP_249318516.1">
    <property type="nucleotide sequence ID" value="NZ_JACRSN010000004.1"/>
</dbReference>
<feature type="binding site" evidence="15">
    <location>
        <position position="286"/>
    </location>
    <ligand>
        <name>NAD(+)</name>
        <dbReference type="ChEBI" id="CHEBI:57540"/>
    </ligand>
</feature>
<dbReference type="PROSITE" id="PS50172">
    <property type="entry name" value="BRCT"/>
    <property type="match status" value="1"/>
</dbReference>
<dbReference type="SUPFAM" id="SSF56091">
    <property type="entry name" value="DNA ligase/mRNA capping enzyme, catalytic domain"/>
    <property type="match status" value="1"/>
</dbReference>
<comment type="function">
    <text evidence="1 15">DNA ligase that catalyzes the formation of phosphodiester linkages between 5'-phosphoryl and 3'-hydroxyl groups in double-stranded DNA using NAD as a coenzyme and as the energy source for the reaction. It is essential for DNA replication and repair of damaged DNA.</text>
</comment>
<dbReference type="EMBL" id="JACRSN010000004">
    <property type="protein sequence ID" value="MBC8533167.1"/>
    <property type="molecule type" value="Genomic_DNA"/>
</dbReference>
<keyword evidence="6 15" id="KW-0479">Metal-binding</keyword>
<keyword evidence="10 15" id="KW-0520">NAD</keyword>
<evidence type="ECO:0000256" key="4">
    <source>
        <dbReference type="ARBA" id="ARBA00022598"/>
    </source>
</evidence>
<dbReference type="InterPro" id="IPR004150">
    <property type="entry name" value="NAD_DNA_ligase_OB"/>
</dbReference>
<evidence type="ECO:0000256" key="13">
    <source>
        <dbReference type="ARBA" id="ARBA00034005"/>
    </source>
</evidence>
<dbReference type="PIRSF" id="PIRSF001604">
    <property type="entry name" value="LigA"/>
    <property type="match status" value="1"/>
</dbReference>
<dbReference type="SMART" id="SM00278">
    <property type="entry name" value="HhH1"/>
    <property type="match status" value="4"/>
</dbReference>
<keyword evidence="12 15" id="KW-0464">Manganese</keyword>
<dbReference type="NCBIfam" id="NF005932">
    <property type="entry name" value="PRK07956.1"/>
    <property type="match status" value="1"/>
</dbReference>
<evidence type="ECO:0000256" key="15">
    <source>
        <dbReference type="HAMAP-Rule" id="MF_01588"/>
    </source>
</evidence>
<organism evidence="17 18">
    <name type="scientific">Yeguia hominis</name>
    <dbReference type="NCBI Taxonomy" id="2763662"/>
    <lineage>
        <taxon>Bacteria</taxon>
        <taxon>Bacillati</taxon>
        <taxon>Bacillota</taxon>
        <taxon>Clostridia</taxon>
        <taxon>Eubacteriales</taxon>
        <taxon>Yeguiaceae</taxon>
        <taxon>Yeguia</taxon>
    </lineage>
</organism>
<sequence>MQKEEARLRIEALTKELRYHNEKYYVEDAPEIDDFTYDRMYRELETLEAQFPELRTPDSPTQKVGGPARNTFAPVAHEVPLESLHDSFSEDELRDFDRRVRETAPDIEYVVEPKFDGLSVALEYRNGVYVRGSTRGDGLTGEDVTENIRSIRSVPKTLSRPIPFLEVRGEVYMSNESFLRFCEMQEDLEKPIPKNPRNAAAGSLRQKDSRVTAQRQLDIFVFNIQRIEGETVSRHDESLELLRSLGFSVPPFYRTCREIDEAIAEIRKIGEMRGTLPYAIDGAVVKVNAFAARAALGSTAKFPRWAEAFKYPPEEKETTLLEIEINVGRTGVLTPTGVFEPVLLAGTTVSRATLHNQDFIAEKGICVGDRVILRKAGEIIPEVVAVKAHAPGGVPFRIPEVCPSCGNRTSREEGQAAVRCTNPECPAQLLRHLIHFASRDAMDIDGLGPAVLEQLVAAGKLHSPADLYALTREELSGLERMGEKSAENLIAALETSKQNPVWRLIFALGIPHIGQKAAKLLCAKFGGIDEILAASAEEIAAIDGYGEIMAQAATQFFSLSGTRHLIGRLREAGLTLSGEPEASGEGRFSGMTFVLTGTLPHLARSEAAAIIERLGGKAASSVSKKTTYVVAGEAAGSKLTKAESLGIPVLDEAALLQMAGESLEAEAL</sequence>
<evidence type="ECO:0000256" key="5">
    <source>
        <dbReference type="ARBA" id="ARBA00022705"/>
    </source>
</evidence>
<dbReference type="Gene3D" id="3.40.50.10190">
    <property type="entry name" value="BRCT domain"/>
    <property type="match status" value="1"/>
</dbReference>
<dbReference type="FunFam" id="2.40.50.140:FF:000012">
    <property type="entry name" value="DNA ligase"/>
    <property type="match status" value="1"/>
</dbReference>
<dbReference type="PROSITE" id="PS01056">
    <property type="entry name" value="DNA_LIGASE_N2"/>
    <property type="match status" value="1"/>
</dbReference>
<evidence type="ECO:0000256" key="8">
    <source>
        <dbReference type="ARBA" id="ARBA00022833"/>
    </source>
</evidence>
<feature type="binding site" evidence="15">
    <location>
        <position position="402"/>
    </location>
    <ligand>
        <name>Zn(2+)</name>
        <dbReference type="ChEBI" id="CHEBI:29105"/>
    </ligand>
</feature>
<accession>A0A926D875</accession>
<dbReference type="PANTHER" id="PTHR23389">
    <property type="entry name" value="CHROMOSOME TRANSMISSION FIDELITY FACTOR 18"/>
    <property type="match status" value="1"/>
</dbReference>
<keyword evidence="9 15" id="KW-0460">Magnesium</keyword>
<comment type="caution">
    <text evidence="17">The sequence shown here is derived from an EMBL/GenBank/DDBJ whole genome shotgun (WGS) entry which is preliminary data.</text>
</comment>
<keyword evidence="5 15" id="KW-0235">DNA replication</keyword>
<dbReference type="Gene3D" id="1.10.287.610">
    <property type="entry name" value="Helix hairpin bin"/>
    <property type="match status" value="1"/>
</dbReference>
<dbReference type="FunFam" id="1.10.287.610:FF:000002">
    <property type="entry name" value="DNA ligase"/>
    <property type="match status" value="1"/>
</dbReference>
<feature type="domain" description="BRCT" evidence="16">
    <location>
        <begin position="583"/>
        <end position="657"/>
    </location>
</feature>
<dbReference type="CDD" id="cd00114">
    <property type="entry name" value="LIGANc"/>
    <property type="match status" value="1"/>
</dbReference>
<evidence type="ECO:0000256" key="12">
    <source>
        <dbReference type="ARBA" id="ARBA00023211"/>
    </source>
</evidence>
<keyword evidence="4 15" id="KW-0436">Ligase</keyword>
<dbReference type="InterPro" id="IPR004149">
    <property type="entry name" value="Znf_DNAligase_C4"/>
</dbReference>
<dbReference type="InterPro" id="IPR013839">
    <property type="entry name" value="DNAligase_adenylation"/>
</dbReference>
<dbReference type="AlphaFoldDB" id="A0A926D875"/>
<keyword evidence="11 15" id="KW-0234">DNA repair</keyword>
<feature type="binding site" evidence="15">
    <location>
        <position position="112"/>
    </location>
    <ligand>
        <name>NAD(+)</name>
        <dbReference type="ChEBI" id="CHEBI:57540"/>
    </ligand>
</feature>
<evidence type="ECO:0000256" key="11">
    <source>
        <dbReference type="ARBA" id="ARBA00023204"/>
    </source>
</evidence>
<dbReference type="Gene3D" id="3.30.470.30">
    <property type="entry name" value="DNA ligase/mRNA capping enzyme"/>
    <property type="match status" value="1"/>
</dbReference>
<dbReference type="InterPro" id="IPR033136">
    <property type="entry name" value="DNA_ligase_CS"/>
</dbReference>
<dbReference type="GO" id="GO:0003677">
    <property type="term" value="F:DNA binding"/>
    <property type="evidence" value="ECO:0007669"/>
    <property type="project" value="InterPro"/>
</dbReference>
<dbReference type="Proteomes" id="UP000651482">
    <property type="component" value="Unassembled WGS sequence"/>
</dbReference>
<dbReference type="Gene3D" id="6.20.10.30">
    <property type="match status" value="1"/>
</dbReference>
<evidence type="ECO:0000313" key="18">
    <source>
        <dbReference type="Proteomes" id="UP000651482"/>
    </source>
</evidence>
<keyword evidence="18" id="KW-1185">Reference proteome</keyword>
<dbReference type="SMART" id="SM00532">
    <property type="entry name" value="LIGANc"/>
    <property type="match status" value="1"/>
</dbReference>
<feature type="binding site" evidence="15">
    <location>
        <position position="310"/>
    </location>
    <ligand>
        <name>NAD(+)</name>
        <dbReference type="ChEBI" id="CHEBI:57540"/>
    </ligand>
</feature>
<evidence type="ECO:0000256" key="7">
    <source>
        <dbReference type="ARBA" id="ARBA00022763"/>
    </source>
</evidence>
<evidence type="ECO:0000259" key="16">
    <source>
        <dbReference type="PROSITE" id="PS50172"/>
    </source>
</evidence>
<dbReference type="InterPro" id="IPR010994">
    <property type="entry name" value="RuvA_2-like"/>
</dbReference>
<evidence type="ECO:0000256" key="2">
    <source>
        <dbReference type="ARBA" id="ARBA00012722"/>
    </source>
</evidence>
<dbReference type="InterPro" id="IPR003583">
    <property type="entry name" value="Hlx-hairpin-Hlx_DNA-bd_motif"/>
</dbReference>
<keyword evidence="7 15" id="KW-0227">DNA damage</keyword>
<proteinExistence type="inferred from homology"/>
<evidence type="ECO:0000256" key="6">
    <source>
        <dbReference type="ARBA" id="ARBA00022723"/>
    </source>
</evidence>
<reference evidence="17" key="1">
    <citation type="submission" date="2020-08" db="EMBL/GenBank/DDBJ databases">
        <title>Genome public.</title>
        <authorList>
            <person name="Liu C."/>
            <person name="Sun Q."/>
        </authorList>
    </citation>
    <scope>NUCLEOTIDE SEQUENCE</scope>
    <source>
        <strain evidence="17">NSJ-40</strain>
    </source>
</reference>
<gene>
    <name evidence="15 17" type="primary">ligA</name>
    <name evidence="17" type="ORF">IAG03_03940</name>
</gene>
<feature type="binding site" evidence="15">
    <location>
        <position position="170"/>
    </location>
    <ligand>
        <name>NAD(+)</name>
        <dbReference type="ChEBI" id="CHEBI:57540"/>
    </ligand>
</feature>
<feature type="binding site" evidence="15">
    <location>
        <position position="425"/>
    </location>
    <ligand>
        <name>Zn(2+)</name>
        <dbReference type="ChEBI" id="CHEBI:29105"/>
    </ligand>
</feature>
<evidence type="ECO:0000256" key="3">
    <source>
        <dbReference type="ARBA" id="ARBA00013308"/>
    </source>
</evidence>
<dbReference type="Pfam" id="PF14520">
    <property type="entry name" value="HHH_5"/>
    <property type="match status" value="1"/>
</dbReference>
<evidence type="ECO:0000256" key="1">
    <source>
        <dbReference type="ARBA" id="ARBA00004067"/>
    </source>
</evidence>
<evidence type="ECO:0000313" key="17">
    <source>
        <dbReference type="EMBL" id="MBC8533167.1"/>
    </source>
</evidence>
<dbReference type="GO" id="GO:0003911">
    <property type="term" value="F:DNA ligase (NAD+) activity"/>
    <property type="evidence" value="ECO:0007669"/>
    <property type="project" value="UniProtKB-UniRule"/>
</dbReference>
<dbReference type="InterPro" id="IPR041663">
    <property type="entry name" value="DisA/LigA_HHH"/>
</dbReference>
<dbReference type="CDD" id="cd17748">
    <property type="entry name" value="BRCT_DNA_ligase_like"/>
    <property type="match status" value="1"/>
</dbReference>
<dbReference type="GO" id="GO:0006260">
    <property type="term" value="P:DNA replication"/>
    <property type="evidence" value="ECO:0007669"/>
    <property type="project" value="UniProtKB-KW"/>
</dbReference>
<evidence type="ECO:0000256" key="10">
    <source>
        <dbReference type="ARBA" id="ARBA00023027"/>
    </source>
</evidence>
<dbReference type="GO" id="GO:0006281">
    <property type="term" value="P:DNA repair"/>
    <property type="evidence" value="ECO:0007669"/>
    <property type="project" value="UniProtKB-KW"/>
</dbReference>
<keyword evidence="8 15" id="KW-0862">Zinc</keyword>
<comment type="caution">
    <text evidence="15">Lacks conserved residue(s) required for the propagation of feature annotation.</text>
</comment>
<evidence type="ECO:0000256" key="14">
    <source>
        <dbReference type="ARBA" id="ARBA00060881"/>
    </source>
</evidence>
<dbReference type="GO" id="GO:0046872">
    <property type="term" value="F:metal ion binding"/>
    <property type="evidence" value="ECO:0007669"/>
    <property type="project" value="UniProtKB-KW"/>
</dbReference>
<dbReference type="SMART" id="SM00292">
    <property type="entry name" value="BRCT"/>
    <property type="match status" value="1"/>
</dbReference>
<dbReference type="InterPro" id="IPR001679">
    <property type="entry name" value="DNA_ligase"/>
</dbReference>
<dbReference type="PANTHER" id="PTHR23389:SF9">
    <property type="entry name" value="DNA LIGASE"/>
    <property type="match status" value="1"/>
</dbReference>
<dbReference type="EC" id="6.5.1.2" evidence="2 15"/>
<dbReference type="SUPFAM" id="SSF50249">
    <property type="entry name" value="Nucleic acid-binding proteins"/>
    <property type="match status" value="1"/>
</dbReference>
<name>A0A926D875_9FIRM</name>
<feature type="binding site" evidence="15">
    <location>
        <position position="135"/>
    </location>
    <ligand>
        <name>NAD(+)</name>
        <dbReference type="ChEBI" id="CHEBI:57540"/>
    </ligand>
</feature>
<dbReference type="HAMAP" id="MF_01588">
    <property type="entry name" value="DNA_ligase_A"/>
    <property type="match status" value="1"/>
</dbReference>
<dbReference type="InterPro" id="IPR013840">
    <property type="entry name" value="DNAligase_N"/>
</dbReference>
<dbReference type="Gene3D" id="2.40.50.140">
    <property type="entry name" value="Nucleic acid-binding proteins"/>
    <property type="match status" value="1"/>
</dbReference>
<comment type="cofactor">
    <cofactor evidence="15">
        <name>Mg(2+)</name>
        <dbReference type="ChEBI" id="CHEBI:18420"/>
    </cofactor>
    <cofactor evidence="15">
        <name>Mn(2+)</name>
        <dbReference type="ChEBI" id="CHEBI:29035"/>
    </cofactor>
</comment>